<accession>A0A2C6DM92</accession>
<dbReference type="Proteomes" id="UP000373449">
    <property type="component" value="Unassembled WGS sequence"/>
</dbReference>
<protein>
    <submittedName>
        <fullName evidence="3">HSP20-like domain of uncharacterized function (DUF1813)</fullName>
    </submittedName>
    <submittedName>
        <fullName evidence="2">Type I toxin-antitoxin system SymE family toxin</fullName>
    </submittedName>
</protein>
<reference evidence="2" key="1">
    <citation type="submission" date="2017-09" db="EMBL/GenBank/DDBJ databases">
        <title>FDA dAtabase for Regulatory Grade micrObial Sequences (FDA-ARGOS): Supporting development and validation of Infectious Disease Dx tests.</title>
        <authorList>
            <person name="Minogue T."/>
            <person name="Wolcott M."/>
            <person name="Wasieloski L."/>
            <person name="Aguilar W."/>
            <person name="Moore D."/>
            <person name="Tallon L.J."/>
            <person name="Sadzewicz L."/>
            <person name="Ott S."/>
            <person name="Zhao X."/>
            <person name="Nagaraj S."/>
            <person name="Vavikolanu K."/>
            <person name="Aluvathingal J."/>
            <person name="Nadendla S."/>
            <person name="Sichtig H."/>
        </authorList>
    </citation>
    <scope>NUCLEOTIDE SEQUENCE</scope>
    <source>
        <strain evidence="2">FDAARGOS_387</strain>
    </source>
</reference>
<dbReference type="InterPro" id="IPR014944">
    <property type="entry name" value="Toxin_SymE-like"/>
</dbReference>
<evidence type="ECO:0000313" key="2">
    <source>
        <dbReference type="EMBL" id="PHI29884.1"/>
    </source>
</evidence>
<organism evidence="2 4">
    <name type="scientific">Budvicia aquatica</name>
    <dbReference type="NCBI Taxonomy" id="82979"/>
    <lineage>
        <taxon>Bacteria</taxon>
        <taxon>Pseudomonadati</taxon>
        <taxon>Pseudomonadota</taxon>
        <taxon>Gammaproteobacteria</taxon>
        <taxon>Enterobacterales</taxon>
        <taxon>Budviciaceae</taxon>
        <taxon>Budvicia</taxon>
    </lineage>
</organism>
<evidence type="ECO:0000313" key="3">
    <source>
        <dbReference type="EMBL" id="VFS48578.1"/>
    </source>
</evidence>
<dbReference type="OrthoDB" id="6053337at2"/>
<dbReference type="EMBL" id="PDDX01000001">
    <property type="protein sequence ID" value="PHI29884.1"/>
    <property type="molecule type" value="Genomic_DNA"/>
</dbReference>
<dbReference type="Pfam" id="PF08845">
    <property type="entry name" value="SymE_toxin"/>
    <property type="match status" value="1"/>
</dbReference>
<proteinExistence type="predicted"/>
<dbReference type="AlphaFoldDB" id="A0A2C6DM92"/>
<feature type="domain" description="Toxin SymE-like" evidence="1">
    <location>
        <begin position="22"/>
        <end position="72"/>
    </location>
</feature>
<dbReference type="EMBL" id="CAADJA010000002">
    <property type="protein sequence ID" value="VFS48578.1"/>
    <property type="molecule type" value="Genomic_DNA"/>
</dbReference>
<dbReference type="GO" id="GO:0016070">
    <property type="term" value="P:RNA metabolic process"/>
    <property type="evidence" value="ECO:0007669"/>
    <property type="project" value="InterPro"/>
</dbReference>
<dbReference type="GO" id="GO:0005737">
    <property type="term" value="C:cytoplasm"/>
    <property type="evidence" value="ECO:0007669"/>
    <property type="project" value="InterPro"/>
</dbReference>
<dbReference type="GO" id="GO:0016788">
    <property type="term" value="F:hydrolase activity, acting on ester bonds"/>
    <property type="evidence" value="ECO:0007669"/>
    <property type="project" value="InterPro"/>
</dbReference>
<sequence>MAKAYSKLKLITGKEPAPPPTERFYIAGYTPNGGSSNPRPQLTIKGCWLEQIGFYAGLPVVIKIEQNKLIIELAI</sequence>
<keyword evidence="4" id="KW-1185">Reference proteome</keyword>
<evidence type="ECO:0000259" key="1">
    <source>
        <dbReference type="Pfam" id="PF08845"/>
    </source>
</evidence>
<reference evidence="3 5" key="3">
    <citation type="submission" date="2019-03" db="EMBL/GenBank/DDBJ databases">
        <authorList>
            <consortium name="Pathogen Informatics"/>
        </authorList>
    </citation>
    <scope>NUCLEOTIDE SEQUENCE [LARGE SCALE GENOMIC DNA]</scope>
    <source>
        <strain evidence="3 5">NCTC12282</strain>
    </source>
</reference>
<gene>
    <name evidence="2" type="ORF">CRN84_11320</name>
    <name evidence="3" type="ORF">NCTC12282_03271</name>
</gene>
<dbReference type="STRING" id="1111728.GCA_000427805_01799"/>
<reference evidence="4" key="2">
    <citation type="submission" date="2017-09" db="EMBL/GenBank/DDBJ databases">
        <title>FDA dAtabase for Regulatory Grade micrObial Sequences (FDA-ARGOS): Supporting development and validation of Infectious Disease Dx tests.</title>
        <authorList>
            <person name="Minogue T."/>
            <person name="Wolcott M."/>
            <person name="Wasieloski L."/>
            <person name="Aguilar W."/>
            <person name="Moore D."/>
            <person name="Tallon L."/>
            <person name="Sadzewicz L."/>
            <person name="Ott S."/>
            <person name="Zhao X."/>
            <person name="Nagaraj S."/>
            <person name="Vavikolanu K."/>
            <person name="Aluvathingal J."/>
            <person name="Nadendla S."/>
            <person name="Sichtig H."/>
        </authorList>
    </citation>
    <scope>NUCLEOTIDE SEQUENCE [LARGE SCALE GENOMIC DNA]</scope>
    <source>
        <strain evidence="4">FDAARGOS_387</strain>
    </source>
</reference>
<dbReference type="RefSeq" id="WP_029096513.1">
    <property type="nucleotide sequence ID" value="NZ_CAADJA010000002.1"/>
</dbReference>
<evidence type="ECO:0000313" key="5">
    <source>
        <dbReference type="Proteomes" id="UP000373449"/>
    </source>
</evidence>
<evidence type="ECO:0000313" key="4">
    <source>
        <dbReference type="Proteomes" id="UP000224974"/>
    </source>
</evidence>
<dbReference type="Proteomes" id="UP000224974">
    <property type="component" value="Unassembled WGS sequence"/>
</dbReference>
<dbReference type="GO" id="GO:0003723">
    <property type="term" value="F:RNA binding"/>
    <property type="evidence" value="ECO:0007669"/>
    <property type="project" value="InterPro"/>
</dbReference>
<name>A0A2C6DM92_9GAMM</name>